<evidence type="ECO:0000259" key="1">
    <source>
        <dbReference type="Pfam" id="PF13304"/>
    </source>
</evidence>
<name>A0A1V0GW99_9RHOB</name>
<dbReference type="Proteomes" id="UP000191257">
    <property type="component" value="Chromosome"/>
</dbReference>
<dbReference type="EMBL" id="CP020442">
    <property type="protein sequence ID" value="ARC38070.1"/>
    <property type="molecule type" value="Genomic_DNA"/>
</dbReference>
<dbReference type="InterPro" id="IPR027417">
    <property type="entry name" value="P-loop_NTPase"/>
</dbReference>
<dbReference type="KEGG" id="pye:A6J80_18415"/>
<gene>
    <name evidence="2" type="ORF">A6J80_18415</name>
</gene>
<accession>A0A1V0GW99</accession>
<dbReference type="InterPro" id="IPR003959">
    <property type="entry name" value="ATPase_AAA_core"/>
</dbReference>
<sequence>MRFVVKFRSEKSPTTDLFPHAVLAQDNWDDYGYKTTFQVILHISADEIHDLGPIKIIQTGRSSGYTEMPKRVFEELPPSHASLGADLDYYETLYKLGKNIFEPYLRGLRDVAFDDDIKAGVEDSEPYQVSLLRFSGAKRTITDAARLLRADALPIRRRSAGFKVKFKTRVAENSRSFMIEFDFQRRGPLPNRVNALIGYNGTGKTRLLSNLAIVASGFGYGSKRDILENTAGRFVGRAPPFKTVVVVSYSAFDTFVIPGGTEAEKKRLQTSGEIFGYVYCGLRERSDDDAPEDDQAYRLRTPSEIEAEFLAAIMRVREADRLENLLEILKPLLRDPSFRRIGLTQLYAEQDANDLAELFRRFSSGHKVVLKIITELTAHISGSEPTLVLIDEPETHLHPPLLAAFLRSLRACLEVFDGYAIIATHSPVVLQETPAKYVHVLRRLADENHVVPPSVETFAESIGVITQEVFNLDDGSTDWHETLRALARHNTIEEIEEAFGRKLGFAARSYVLSIQDEMEK</sequence>
<keyword evidence="3" id="KW-1185">Reference proteome</keyword>
<dbReference type="STRING" id="147645.A6J80_18415"/>
<proteinExistence type="predicted"/>
<dbReference type="RefSeq" id="WP_080622494.1">
    <property type="nucleotide sequence ID" value="NZ_CAWMZI010000001.1"/>
</dbReference>
<dbReference type="GO" id="GO:0016887">
    <property type="term" value="F:ATP hydrolysis activity"/>
    <property type="evidence" value="ECO:0007669"/>
    <property type="project" value="InterPro"/>
</dbReference>
<dbReference type="SUPFAM" id="SSF52540">
    <property type="entry name" value="P-loop containing nucleoside triphosphate hydrolases"/>
    <property type="match status" value="1"/>
</dbReference>
<dbReference type="Pfam" id="PF13304">
    <property type="entry name" value="AAA_21"/>
    <property type="match status" value="1"/>
</dbReference>
<dbReference type="PANTHER" id="PTHR43581">
    <property type="entry name" value="ATP/GTP PHOSPHATASE"/>
    <property type="match status" value="1"/>
</dbReference>
<feature type="domain" description="ATPase AAA-type core" evidence="1">
    <location>
        <begin position="193"/>
        <end position="430"/>
    </location>
</feature>
<dbReference type="PANTHER" id="PTHR43581:SF2">
    <property type="entry name" value="EXCINUCLEASE ATPASE SUBUNIT"/>
    <property type="match status" value="1"/>
</dbReference>
<reference evidence="2" key="1">
    <citation type="submission" date="2017-12" db="EMBL/GenBank/DDBJ databases">
        <title>FDA dAtabase for Regulatory Grade micrObial Sequences (FDA-ARGOS): Supporting development and validation of Infectious Disease Dx tests.</title>
        <authorList>
            <person name="Campos J."/>
            <person name="Goldberg B."/>
            <person name="Tallon L."/>
            <person name="Sadzewicz L."/>
            <person name="Sengamalay N."/>
            <person name="Ott S."/>
            <person name="Godinez A."/>
            <person name="Nagaraj S."/>
            <person name="Vyas G."/>
            <person name="Aluvathingal J."/>
            <person name="Nadendla S."/>
            <person name="Geyer C."/>
            <person name="Nandy P."/>
            <person name="Hobson J."/>
            <person name="Sichtig H."/>
        </authorList>
    </citation>
    <scope>NUCLEOTIDE SEQUENCE</scope>
    <source>
        <strain evidence="2">FDAARGOS_252</strain>
    </source>
</reference>
<evidence type="ECO:0000313" key="3">
    <source>
        <dbReference type="Proteomes" id="UP000191257"/>
    </source>
</evidence>
<organism evidence="2 3">
    <name type="scientific">Paracoccus yeei</name>
    <dbReference type="NCBI Taxonomy" id="147645"/>
    <lineage>
        <taxon>Bacteria</taxon>
        <taxon>Pseudomonadati</taxon>
        <taxon>Pseudomonadota</taxon>
        <taxon>Alphaproteobacteria</taxon>
        <taxon>Rhodobacterales</taxon>
        <taxon>Paracoccaceae</taxon>
        <taxon>Paracoccus</taxon>
    </lineage>
</organism>
<dbReference type="InterPro" id="IPR051396">
    <property type="entry name" value="Bact_Antivir_Def_Nuclease"/>
</dbReference>
<dbReference type="Gene3D" id="3.40.50.300">
    <property type="entry name" value="P-loop containing nucleotide triphosphate hydrolases"/>
    <property type="match status" value="1"/>
</dbReference>
<dbReference type="GO" id="GO:0005524">
    <property type="term" value="F:ATP binding"/>
    <property type="evidence" value="ECO:0007669"/>
    <property type="project" value="InterPro"/>
</dbReference>
<evidence type="ECO:0000313" key="2">
    <source>
        <dbReference type="EMBL" id="ARC38070.1"/>
    </source>
</evidence>
<dbReference type="AlphaFoldDB" id="A0A1V0GW99"/>
<protein>
    <recommendedName>
        <fullName evidence="1">ATPase AAA-type core domain-containing protein</fullName>
    </recommendedName>
</protein>